<feature type="transmembrane region" description="Helical" evidence="7">
    <location>
        <begin position="78"/>
        <end position="101"/>
    </location>
</feature>
<organism evidence="9 10">
    <name type="scientific">Providencia rettgeri</name>
    <dbReference type="NCBI Taxonomy" id="587"/>
    <lineage>
        <taxon>Bacteria</taxon>
        <taxon>Pseudomonadati</taxon>
        <taxon>Pseudomonadota</taxon>
        <taxon>Gammaproteobacteria</taxon>
        <taxon>Enterobacterales</taxon>
        <taxon>Morganellaceae</taxon>
        <taxon>Providencia</taxon>
    </lineage>
</organism>
<evidence type="ECO:0000256" key="7">
    <source>
        <dbReference type="RuleBase" id="RU367016"/>
    </source>
</evidence>
<dbReference type="GO" id="GO:0005886">
    <property type="term" value="C:plasma membrane"/>
    <property type="evidence" value="ECO:0007669"/>
    <property type="project" value="UniProtKB-SubCell"/>
</dbReference>
<reference evidence="9 10" key="1">
    <citation type="submission" date="2018-06" db="EMBL/GenBank/DDBJ databases">
        <authorList>
            <consortium name="Pathogen Informatics"/>
            <person name="Doyle S."/>
        </authorList>
    </citation>
    <scope>NUCLEOTIDE SEQUENCE [LARGE SCALE GENOMIC DNA]</scope>
    <source>
        <strain evidence="9 10">NCTC11801</strain>
    </source>
</reference>
<name>A0A379FQB8_PRORE</name>
<dbReference type="NCBIfam" id="NF008102">
    <property type="entry name" value="PRK10847.1"/>
    <property type="match status" value="1"/>
</dbReference>
<dbReference type="Pfam" id="PF09335">
    <property type="entry name" value="VTT_dom"/>
    <property type="match status" value="1"/>
</dbReference>
<dbReference type="OMA" id="MAANPKY"/>
<keyword evidence="4 7" id="KW-0812">Transmembrane</keyword>
<evidence type="ECO:0000256" key="4">
    <source>
        <dbReference type="ARBA" id="ARBA00022692"/>
    </source>
</evidence>
<feature type="transmembrane region" description="Helical" evidence="7">
    <location>
        <begin position="199"/>
        <end position="217"/>
    </location>
</feature>
<dbReference type="AlphaFoldDB" id="A0A379FQB8"/>
<feature type="transmembrane region" description="Helical" evidence="7">
    <location>
        <begin position="38"/>
        <end position="58"/>
    </location>
</feature>
<dbReference type="InterPro" id="IPR032816">
    <property type="entry name" value="VTT_dom"/>
</dbReference>
<evidence type="ECO:0000259" key="8">
    <source>
        <dbReference type="Pfam" id="PF09335"/>
    </source>
</evidence>
<evidence type="ECO:0000313" key="10">
    <source>
        <dbReference type="Proteomes" id="UP000254208"/>
    </source>
</evidence>
<comment type="similarity">
    <text evidence="2 7">Belongs to the DedA family.</text>
</comment>
<accession>A0A379FQB8</accession>
<comment type="subcellular location">
    <subcellularLocation>
        <location evidence="1 7">Cell membrane</location>
        <topology evidence="1 7">Multi-pass membrane protein</topology>
    </subcellularLocation>
</comment>
<evidence type="ECO:0000256" key="2">
    <source>
        <dbReference type="ARBA" id="ARBA00010792"/>
    </source>
</evidence>
<proteinExistence type="inferred from homology"/>
<evidence type="ECO:0000256" key="6">
    <source>
        <dbReference type="ARBA" id="ARBA00023136"/>
    </source>
</evidence>
<evidence type="ECO:0000256" key="1">
    <source>
        <dbReference type="ARBA" id="ARBA00004651"/>
    </source>
</evidence>
<dbReference type="PANTHER" id="PTHR30353:SF0">
    <property type="entry name" value="TRANSMEMBRANE PROTEIN"/>
    <property type="match status" value="1"/>
</dbReference>
<gene>
    <name evidence="9" type="primary">dedA</name>
    <name evidence="9" type="ORF">NCTC11801_01802</name>
</gene>
<keyword evidence="6 7" id="KW-0472">Membrane</keyword>
<protein>
    <submittedName>
        <fullName evidence="9">SNARE associated Golgi protein</fullName>
    </submittedName>
</protein>
<evidence type="ECO:0000256" key="5">
    <source>
        <dbReference type="ARBA" id="ARBA00022989"/>
    </source>
</evidence>
<keyword evidence="5 7" id="KW-1133">Transmembrane helix</keyword>
<sequence>MDAIIDEDYMEFITFIIDFILHIDVHLAELVRDYGTWVYGILFLILFCETGLVVTPFLPGDSLLFVAGAISSLDSNDLNVHLMVALMITAAIIGDAVNYTIGRIFGEKLFKNPDSKIFRRVYLDKTHAFYEKHGGKAIILARFVPIVRTFAPFVAGMGKMSYRHFAFYNVTGAFIWVLLFTYAGYFFGELPFVQKNLKLLIVAIIFVSILPGVVEIIRHRRIAAKEKRAAAQKIDNH</sequence>
<evidence type="ECO:0000313" key="9">
    <source>
        <dbReference type="EMBL" id="SUC30861.1"/>
    </source>
</evidence>
<feature type="transmembrane region" description="Helical" evidence="7">
    <location>
        <begin position="165"/>
        <end position="187"/>
    </location>
</feature>
<dbReference type="InterPro" id="IPR032818">
    <property type="entry name" value="DedA-like"/>
</dbReference>
<dbReference type="EMBL" id="UGTZ01000001">
    <property type="protein sequence ID" value="SUC30861.1"/>
    <property type="molecule type" value="Genomic_DNA"/>
</dbReference>
<dbReference type="PANTHER" id="PTHR30353">
    <property type="entry name" value="INNER MEMBRANE PROTEIN DEDA-RELATED"/>
    <property type="match status" value="1"/>
</dbReference>
<feature type="domain" description="VTT" evidence="8">
    <location>
        <begin position="58"/>
        <end position="185"/>
    </location>
</feature>
<dbReference type="InterPro" id="IPR058127">
    <property type="entry name" value="DedA"/>
</dbReference>
<evidence type="ECO:0000256" key="3">
    <source>
        <dbReference type="ARBA" id="ARBA00022475"/>
    </source>
</evidence>
<dbReference type="Proteomes" id="UP000254208">
    <property type="component" value="Unassembled WGS sequence"/>
</dbReference>
<keyword evidence="3 7" id="KW-1003">Cell membrane</keyword>